<proteinExistence type="predicted"/>
<keyword evidence="2" id="KW-1185">Reference proteome</keyword>
<dbReference type="EMBL" id="BQNB010014381">
    <property type="protein sequence ID" value="GJT27485.1"/>
    <property type="molecule type" value="Genomic_DNA"/>
</dbReference>
<reference evidence="1" key="2">
    <citation type="submission" date="2022-01" db="EMBL/GenBank/DDBJ databases">
        <authorList>
            <person name="Yamashiro T."/>
            <person name="Shiraishi A."/>
            <person name="Satake H."/>
            <person name="Nakayama K."/>
        </authorList>
    </citation>
    <scope>NUCLEOTIDE SEQUENCE</scope>
</reference>
<evidence type="ECO:0000313" key="2">
    <source>
        <dbReference type="Proteomes" id="UP001151760"/>
    </source>
</evidence>
<reference evidence="1" key="1">
    <citation type="journal article" date="2022" name="Int. J. Mol. Sci.">
        <title>Draft Genome of Tanacetum Coccineum: Genomic Comparison of Closely Related Tanacetum-Family Plants.</title>
        <authorList>
            <person name="Yamashiro T."/>
            <person name="Shiraishi A."/>
            <person name="Nakayama K."/>
            <person name="Satake H."/>
        </authorList>
    </citation>
    <scope>NUCLEOTIDE SEQUENCE</scope>
</reference>
<evidence type="ECO:0000313" key="1">
    <source>
        <dbReference type="EMBL" id="GJT27485.1"/>
    </source>
</evidence>
<gene>
    <name evidence="1" type="ORF">Tco_0907760</name>
</gene>
<dbReference type="Proteomes" id="UP001151760">
    <property type="component" value="Unassembled WGS sequence"/>
</dbReference>
<accession>A0ABQ5CKE8</accession>
<organism evidence="1 2">
    <name type="scientific">Tanacetum coccineum</name>
    <dbReference type="NCBI Taxonomy" id="301880"/>
    <lineage>
        <taxon>Eukaryota</taxon>
        <taxon>Viridiplantae</taxon>
        <taxon>Streptophyta</taxon>
        <taxon>Embryophyta</taxon>
        <taxon>Tracheophyta</taxon>
        <taxon>Spermatophyta</taxon>
        <taxon>Magnoliopsida</taxon>
        <taxon>eudicotyledons</taxon>
        <taxon>Gunneridae</taxon>
        <taxon>Pentapetalae</taxon>
        <taxon>asterids</taxon>
        <taxon>campanulids</taxon>
        <taxon>Asterales</taxon>
        <taxon>Asteraceae</taxon>
        <taxon>Asteroideae</taxon>
        <taxon>Anthemideae</taxon>
        <taxon>Anthemidinae</taxon>
        <taxon>Tanacetum</taxon>
    </lineage>
</organism>
<name>A0ABQ5CKE8_9ASTR</name>
<sequence>MGFRSYFPRSRSQKFLLHRLRVNHAFFGILLLGILGCRVPRMAPNVEDCGPSRGLYLCQIVLRYRCARTELITPDLTCPSTYQLLRSSGGDSGPDLSFDKSASPERLFSLTRVSLAKASKPDLSFG</sequence>
<comment type="caution">
    <text evidence="1">The sequence shown here is derived from an EMBL/GenBank/DDBJ whole genome shotgun (WGS) entry which is preliminary data.</text>
</comment>
<protein>
    <submittedName>
        <fullName evidence="1">Uncharacterized protein</fullName>
    </submittedName>
</protein>